<comment type="subcellular location">
    <subcellularLocation>
        <location evidence="2">Cell membrane</location>
        <topology evidence="2">Multi-pass membrane protein</topology>
    </subcellularLocation>
</comment>
<evidence type="ECO:0000256" key="7">
    <source>
        <dbReference type="ARBA" id="ARBA00022741"/>
    </source>
</evidence>
<keyword evidence="11" id="KW-0472">Membrane</keyword>
<keyword evidence="7" id="KW-0547">Nucleotide-binding</keyword>
<dbReference type="PANTHER" id="PTHR44936:SF10">
    <property type="entry name" value="SENSOR PROTEIN RSTB"/>
    <property type="match status" value="1"/>
</dbReference>
<dbReference type="InterPro" id="IPR003661">
    <property type="entry name" value="HisK_dim/P_dom"/>
</dbReference>
<dbReference type="Gene3D" id="6.10.340.10">
    <property type="match status" value="1"/>
</dbReference>
<dbReference type="EMBL" id="WHOB01000016">
    <property type="protein sequence ID" value="NOU78144.1"/>
    <property type="molecule type" value="Genomic_DNA"/>
</dbReference>
<name>A0ABX1YCN7_9BACL</name>
<dbReference type="CDD" id="cd00075">
    <property type="entry name" value="HATPase"/>
    <property type="match status" value="1"/>
</dbReference>
<evidence type="ECO:0000256" key="5">
    <source>
        <dbReference type="ARBA" id="ARBA00022553"/>
    </source>
</evidence>
<dbReference type="Pfam" id="PF00512">
    <property type="entry name" value="HisKA"/>
    <property type="match status" value="1"/>
</dbReference>
<keyword evidence="4" id="KW-1003">Cell membrane</keyword>
<keyword evidence="8" id="KW-0418">Kinase</keyword>
<dbReference type="PROSITE" id="PS50109">
    <property type="entry name" value="HIS_KIN"/>
    <property type="match status" value="1"/>
</dbReference>
<dbReference type="SMART" id="SM00387">
    <property type="entry name" value="HATPase_c"/>
    <property type="match status" value="1"/>
</dbReference>
<keyword evidence="9" id="KW-0067">ATP-binding</keyword>
<keyword evidence="6" id="KW-0808">Transferase</keyword>
<gene>
    <name evidence="13" type="ORF">GC101_04545</name>
</gene>
<sequence>MKLVHQINFAFGLSLLLVLSITGVMIHFVLMDHFIGKEQEGLRTLGATLTASMQQLPAAAISAVPIEENELFPVQYATLSSGVQAIVTDQQGKVVSGTLPAIPGQAQAVTGIAAVETGSLQSLWDGNDPRYLVQVNALPQGKLTLLTPVSRIKAIEQALLKRLILVFAAGAAVMFLFSLFITRKLIDPLISLREELKKVKNRRFAEVNLIQAGGEIGSVARTVYEMAGELHRFNRVQKQFFQNASHELKSPLMSISGYAEGIRDGIFEGEDVRRGLDIILGESGRLRDLVGEMTLLAKLDSEEDIFRAVECDLEELLSEAVERINPQLAARKLSLKTEISGDRGLMLRADRDKLLQALLNVLSNAARYADRKIDVHGYVSKGLITLTVSDDGPGIPQELLPSLFHRFVKGKNGDSGLGLAISRAIVERCGGKITARNCPEGGAVLTFEFPSAAG</sequence>
<dbReference type="PRINTS" id="PR00344">
    <property type="entry name" value="BCTRLSENSOR"/>
</dbReference>
<reference evidence="13 14" key="1">
    <citation type="submission" date="2019-10" db="EMBL/GenBank/DDBJ databases">
        <title>Description of Paenibacillus terricola sp. nov.</title>
        <authorList>
            <person name="Carlier A."/>
            <person name="Qi S."/>
        </authorList>
    </citation>
    <scope>NUCLEOTIDE SEQUENCE [LARGE SCALE GENOMIC DNA]</scope>
    <source>
        <strain evidence="13 14">LMG 31459</strain>
    </source>
</reference>
<dbReference type="Gene3D" id="3.30.565.10">
    <property type="entry name" value="Histidine kinase-like ATPase, C-terminal domain"/>
    <property type="match status" value="1"/>
</dbReference>
<dbReference type="InterPro" id="IPR036890">
    <property type="entry name" value="HATPase_C_sf"/>
</dbReference>
<evidence type="ECO:0000256" key="6">
    <source>
        <dbReference type="ARBA" id="ARBA00022679"/>
    </source>
</evidence>
<evidence type="ECO:0000256" key="1">
    <source>
        <dbReference type="ARBA" id="ARBA00000085"/>
    </source>
</evidence>
<evidence type="ECO:0000256" key="10">
    <source>
        <dbReference type="ARBA" id="ARBA00023012"/>
    </source>
</evidence>
<evidence type="ECO:0000256" key="2">
    <source>
        <dbReference type="ARBA" id="ARBA00004651"/>
    </source>
</evidence>
<evidence type="ECO:0000256" key="11">
    <source>
        <dbReference type="SAM" id="Phobius"/>
    </source>
</evidence>
<proteinExistence type="predicted"/>
<keyword evidence="11" id="KW-1133">Transmembrane helix</keyword>
<dbReference type="InterPro" id="IPR003594">
    <property type="entry name" value="HATPase_dom"/>
</dbReference>
<keyword evidence="5" id="KW-0597">Phosphoprotein</keyword>
<dbReference type="InterPro" id="IPR004358">
    <property type="entry name" value="Sig_transdc_His_kin-like_C"/>
</dbReference>
<dbReference type="PANTHER" id="PTHR44936">
    <property type="entry name" value="SENSOR PROTEIN CREC"/>
    <property type="match status" value="1"/>
</dbReference>
<comment type="caution">
    <text evidence="13">The sequence shown here is derived from an EMBL/GenBank/DDBJ whole genome shotgun (WGS) entry which is preliminary data.</text>
</comment>
<feature type="transmembrane region" description="Helical" evidence="11">
    <location>
        <begin position="163"/>
        <end position="181"/>
    </location>
</feature>
<evidence type="ECO:0000256" key="8">
    <source>
        <dbReference type="ARBA" id="ARBA00022777"/>
    </source>
</evidence>
<feature type="transmembrane region" description="Helical" evidence="11">
    <location>
        <begin position="6"/>
        <end position="30"/>
    </location>
</feature>
<dbReference type="SUPFAM" id="SSF47384">
    <property type="entry name" value="Homodimeric domain of signal transducing histidine kinase"/>
    <property type="match status" value="1"/>
</dbReference>
<organism evidence="13 14">
    <name type="scientific">Paenibacillus phytohabitans</name>
    <dbReference type="NCBI Taxonomy" id="2654978"/>
    <lineage>
        <taxon>Bacteria</taxon>
        <taxon>Bacillati</taxon>
        <taxon>Bacillota</taxon>
        <taxon>Bacilli</taxon>
        <taxon>Bacillales</taxon>
        <taxon>Paenibacillaceae</taxon>
        <taxon>Paenibacillus</taxon>
    </lineage>
</organism>
<protein>
    <recommendedName>
        <fullName evidence="3">histidine kinase</fullName>
        <ecNumber evidence="3">2.7.13.3</ecNumber>
    </recommendedName>
</protein>
<keyword evidence="10" id="KW-0902">Two-component regulatory system</keyword>
<accession>A0ABX1YCN7</accession>
<evidence type="ECO:0000313" key="14">
    <source>
        <dbReference type="Proteomes" id="UP000596857"/>
    </source>
</evidence>
<evidence type="ECO:0000256" key="3">
    <source>
        <dbReference type="ARBA" id="ARBA00012438"/>
    </source>
</evidence>
<evidence type="ECO:0000256" key="4">
    <source>
        <dbReference type="ARBA" id="ARBA00022475"/>
    </source>
</evidence>
<dbReference type="EC" id="2.7.13.3" evidence="3"/>
<dbReference type="InterPro" id="IPR036097">
    <property type="entry name" value="HisK_dim/P_sf"/>
</dbReference>
<evidence type="ECO:0000256" key="9">
    <source>
        <dbReference type="ARBA" id="ARBA00022840"/>
    </source>
</evidence>
<comment type="catalytic activity">
    <reaction evidence="1">
        <text>ATP + protein L-histidine = ADP + protein N-phospho-L-histidine.</text>
        <dbReference type="EC" id="2.7.13.3"/>
    </reaction>
</comment>
<dbReference type="SMART" id="SM00388">
    <property type="entry name" value="HisKA"/>
    <property type="match status" value="1"/>
</dbReference>
<dbReference type="Pfam" id="PF02518">
    <property type="entry name" value="HATPase_c"/>
    <property type="match status" value="1"/>
</dbReference>
<evidence type="ECO:0000313" key="13">
    <source>
        <dbReference type="EMBL" id="NOU78144.1"/>
    </source>
</evidence>
<dbReference type="Gene3D" id="1.10.287.130">
    <property type="match status" value="1"/>
</dbReference>
<feature type="domain" description="Histidine kinase" evidence="12">
    <location>
        <begin position="243"/>
        <end position="453"/>
    </location>
</feature>
<dbReference type="InterPro" id="IPR050980">
    <property type="entry name" value="2C_sensor_his_kinase"/>
</dbReference>
<dbReference type="Proteomes" id="UP000596857">
    <property type="component" value="Unassembled WGS sequence"/>
</dbReference>
<dbReference type="SUPFAM" id="SSF55874">
    <property type="entry name" value="ATPase domain of HSP90 chaperone/DNA topoisomerase II/histidine kinase"/>
    <property type="match status" value="1"/>
</dbReference>
<keyword evidence="14" id="KW-1185">Reference proteome</keyword>
<evidence type="ECO:0000259" key="12">
    <source>
        <dbReference type="PROSITE" id="PS50109"/>
    </source>
</evidence>
<dbReference type="InterPro" id="IPR005467">
    <property type="entry name" value="His_kinase_dom"/>
</dbReference>
<dbReference type="CDD" id="cd00082">
    <property type="entry name" value="HisKA"/>
    <property type="match status" value="1"/>
</dbReference>
<keyword evidence="11" id="KW-0812">Transmembrane</keyword>